<comment type="function">
    <text evidence="11">One gap junction consists of a cluster of closely packed pairs of transmembrane channels, the connexons, through which materials of low MW diffuse from one cell to a neighboring cell.</text>
</comment>
<dbReference type="InterPro" id="IPR013092">
    <property type="entry name" value="Connexin_N"/>
</dbReference>
<comment type="subcellular location">
    <subcellularLocation>
        <location evidence="1">Cell junction</location>
        <location evidence="1">Gap junction</location>
    </subcellularLocation>
    <subcellularLocation>
        <location evidence="2 11">Cell membrane</location>
        <topology evidence="2 11">Multi-pass membrane protein</topology>
    </subcellularLocation>
</comment>
<keyword evidence="4 11" id="KW-0812">Transmembrane</keyword>
<evidence type="ECO:0000256" key="4">
    <source>
        <dbReference type="ARBA" id="ARBA00022692"/>
    </source>
</evidence>
<evidence type="ECO:0000256" key="1">
    <source>
        <dbReference type="ARBA" id="ARBA00004610"/>
    </source>
</evidence>
<feature type="transmembrane region" description="Helical" evidence="13">
    <location>
        <begin position="412"/>
        <end position="436"/>
    </location>
</feature>
<organism evidence="15">
    <name type="scientific">Capra hircus</name>
    <name type="common">Goat</name>
    <dbReference type="NCBI Taxonomy" id="9925"/>
    <lineage>
        <taxon>Eukaryota</taxon>
        <taxon>Metazoa</taxon>
        <taxon>Chordata</taxon>
        <taxon>Craniata</taxon>
        <taxon>Vertebrata</taxon>
        <taxon>Euteleostomi</taxon>
        <taxon>Mammalia</taxon>
        <taxon>Eutheria</taxon>
        <taxon>Laurasiatheria</taxon>
        <taxon>Artiodactyla</taxon>
        <taxon>Ruminantia</taxon>
        <taxon>Pecora</taxon>
        <taxon>Bovidae</taxon>
        <taxon>Caprinae</taxon>
        <taxon>Capra</taxon>
    </lineage>
</organism>
<dbReference type="Gene3D" id="1.20.1440.80">
    <property type="entry name" value="Gap junction channel protein cysteine-rich domain"/>
    <property type="match status" value="1"/>
</dbReference>
<keyword evidence="3" id="KW-1003">Cell membrane</keyword>
<evidence type="ECO:0000256" key="9">
    <source>
        <dbReference type="ARBA" id="ARBA00023136"/>
    </source>
</evidence>
<evidence type="ECO:0000256" key="7">
    <source>
        <dbReference type="ARBA" id="ARBA00022949"/>
    </source>
</evidence>
<dbReference type="PRINTS" id="PR00206">
    <property type="entry name" value="CONNEXIN"/>
</dbReference>
<keyword evidence="6 11" id="KW-0303">Gap junction</keyword>
<dbReference type="InterPro" id="IPR019570">
    <property type="entry name" value="Connexin_CCC"/>
</dbReference>
<feature type="transmembrane region" description="Helical" evidence="13">
    <location>
        <begin position="298"/>
        <end position="319"/>
    </location>
</feature>
<dbReference type="GO" id="GO:0005922">
    <property type="term" value="C:connexin complex"/>
    <property type="evidence" value="ECO:0007669"/>
    <property type="project" value="InterPro"/>
</dbReference>
<dbReference type="InterPro" id="IPR017990">
    <property type="entry name" value="Connexin_CS"/>
</dbReference>
<dbReference type="Ensembl" id="ENSCHIT00010019388.1">
    <property type="protein sequence ID" value="ENSCHIP00010013755.1"/>
    <property type="gene ID" value="ENSCHIG00010010136.1"/>
</dbReference>
<feature type="compositionally biased region" description="Basic and acidic residues" evidence="12">
    <location>
        <begin position="122"/>
        <end position="137"/>
    </location>
</feature>
<dbReference type="InterPro" id="IPR002268">
    <property type="entry name" value="Connexin26"/>
</dbReference>
<keyword evidence="5" id="KW-1009">Hearing</keyword>
<dbReference type="GO" id="GO:0005243">
    <property type="term" value="F:gap junction channel activity"/>
    <property type="evidence" value="ECO:0007669"/>
    <property type="project" value="TreeGrafter"/>
</dbReference>
<keyword evidence="9 13" id="KW-0472">Membrane</keyword>
<evidence type="ECO:0000256" key="6">
    <source>
        <dbReference type="ARBA" id="ARBA00022868"/>
    </source>
</evidence>
<name>A0A8C2QWF0_CAPHI</name>
<feature type="transmembrane region" description="Helical" evidence="13">
    <location>
        <begin position="353"/>
        <end position="379"/>
    </location>
</feature>
<dbReference type="Pfam" id="PF00029">
    <property type="entry name" value="Connexin"/>
    <property type="match status" value="1"/>
</dbReference>
<accession>A0A8C2QWF0</accession>
<feature type="region of interest" description="Disordered" evidence="12">
    <location>
        <begin position="36"/>
        <end position="275"/>
    </location>
</feature>
<proteinExistence type="inferred from homology"/>
<evidence type="ECO:0000256" key="11">
    <source>
        <dbReference type="RuleBase" id="RU000630"/>
    </source>
</evidence>
<feature type="compositionally biased region" description="Basic residues" evidence="12">
    <location>
        <begin position="225"/>
        <end position="241"/>
    </location>
</feature>
<evidence type="ECO:0000256" key="12">
    <source>
        <dbReference type="SAM" id="MobiDB-lite"/>
    </source>
</evidence>
<dbReference type="PANTHER" id="PTHR11984:SF46">
    <property type="entry name" value="GAP JUNCTION BETA-2 PROTEIN"/>
    <property type="match status" value="1"/>
</dbReference>
<comment type="similarity">
    <text evidence="11">Belongs to the connexin family.</text>
</comment>
<feature type="domain" description="Connexin cysteine-rich" evidence="14">
    <location>
        <begin position="367"/>
        <end position="434"/>
    </location>
</feature>
<feature type="compositionally biased region" description="Basic and acidic residues" evidence="12">
    <location>
        <begin position="242"/>
        <end position="255"/>
    </location>
</feature>
<evidence type="ECO:0000256" key="3">
    <source>
        <dbReference type="ARBA" id="ARBA00022475"/>
    </source>
</evidence>
<dbReference type="PRINTS" id="PR01139">
    <property type="entry name" value="CONNEXINB2"/>
</dbReference>
<dbReference type="GO" id="GO:0007267">
    <property type="term" value="P:cell-cell signaling"/>
    <property type="evidence" value="ECO:0007669"/>
    <property type="project" value="TreeGrafter"/>
</dbReference>
<evidence type="ECO:0000256" key="8">
    <source>
        <dbReference type="ARBA" id="ARBA00022989"/>
    </source>
</evidence>
<evidence type="ECO:0000259" key="14">
    <source>
        <dbReference type="SMART" id="SM01089"/>
    </source>
</evidence>
<dbReference type="SMART" id="SM01089">
    <property type="entry name" value="Connexin_CCC"/>
    <property type="match status" value="1"/>
</dbReference>
<evidence type="ECO:0000313" key="15">
    <source>
        <dbReference type="Ensembl" id="ENSCHIP00010013755.1"/>
    </source>
</evidence>
<keyword evidence="8 13" id="KW-1133">Transmembrane helix</keyword>
<evidence type="ECO:0000256" key="2">
    <source>
        <dbReference type="ARBA" id="ARBA00004651"/>
    </source>
</evidence>
<dbReference type="PANTHER" id="PTHR11984">
    <property type="entry name" value="CONNEXIN"/>
    <property type="match status" value="1"/>
</dbReference>
<evidence type="ECO:0000256" key="5">
    <source>
        <dbReference type="ARBA" id="ARBA00022740"/>
    </source>
</evidence>
<dbReference type="GO" id="GO:0007605">
    <property type="term" value="P:sensory perception of sound"/>
    <property type="evidence" value="ECO:0007669"/>
    <property type="project" value="UniProtKB-KW"/>
</dbReference>
<dbReference type="AlphaFoldDB" id="A0A8C2QWF0"/>
<dbReference type="PROSITE" id="PS00408">
    <property type="entry name" value="CONNEXINS_2"/>
    <property type="match status" value="1"/>
</dbReference>
<evidence type="ECO:0000256" key="13">
    <source>
        <dbReference type="SAM" id="Phobius"/>
    </source>
</evidence>
<protein>
    <recommendedName>
        <fullName evidence="11">Gap junction protein</fullName>
    </recommendedName>
</protein>
<dbReference type="InterPro" id="IPR038359">
    <property type="entry name" value="Connexin_N_sf"/>
</dbReference>
<evidence type="ECO:0000256" key="10">
    <source>
        <dbReference type="ARBA" id="ARBA00023157"/>
    </source>
</evidence>
<feature type="compositionally biased region" description="Low complexity" evidence="12">
    <location>
        <begin position="170"/>
        <end position="179"/>
    </location>
</feature>
<dbReference type="InterPro" id="IPR000500">
    <property type="entry name" value="Connexin"/>
</dbReference>
<reference evidence="15" key="1">
    <citation type="submission" date="2019-03" db="EMBL/GenBank/DDBJ databases">
        <title>Genome sequencing and reference-guided assembly of Black Bengal Goat (Capra hircus).</title>
        <authorList>
            <person name="Siddiki A.Z."/>
            <person name="Baten A."/>
            <person name="Billah M."/>
            <person name="Alam M.A.U."/>
            <person name="Shawrob K.S.M."/>
            <person name="Saha S."/>
            <person name="Chowdhury M."/>
            <person name="Rahman A.H."/>
            <person name="Stear M."/>
            <person name="Miah G."/>
            <person name="Das G.B."/>
            <person name="Hossain M.M."/>
            <person name="Kumkum M."/>
            <person name="Islam M.S."/>
            <person name="Mollah A.M."/>
            <person name="Ahsan A."/>
            <person name="Tusar F."/>
            <person name="Khan M.K.I."/>
        </authorList>
    </citation>
    <scope>NUCLEOTIDE SEQUENCE [LARGE SCALE GENOMIC DNA]</scope>
</reference>
<sequence length="447" mass="48511">MKTHSLCASRLLSERGPCRHLAKQGCVKDTASLKLSATSPASEASLRAHQPGRSLRDPSQAPRFSVKRPPCPRAGSGPRVPGVAGRPEPLHQSGTRLSQAARPAPPNGGRRGGLPRTPVRLTPREPRTSMRPREPRTPVRPGAGALGSPRARLSPPAGEASGQRRGGARLKGAAGGSRAIPKRSGRRALQTPHTAEPAAPGPSCPSGCDRGGGAALGPRAPSARGRVKRQHGLGHSAHVRRGREQALHQHRESVGHRPLCLPRHDSGGGRPGGVGGRAGGLRVQHPAARVQERVLRPLALQLIFVSTPALLVAMHVAYYRHEKKRKFIRGEIKTEFKDIEEIKNQKVRIEGSLWWTYTGSIFFRVIFEAAFMYVFYVMYDGFAMQRLVKCNAWPCPNTVDCFVSRPTEKTVFTVFMIAVSGICILLNVTELCYLLIRFCSGKSKKPV</sequence>
<comment type="subunit">
    <text evidence="11">A connexon is composed of a hexamer of connexins.</text>
</comment>
<reference evidence="15" key="2">
    <citation type="submission" date="2025-08" db="UniProtKB">
        <authorList>
            <consortium name="Ensembl"/>
        </authorList>
    </citation>
    <scope>IDENTIFICATION</scope>
</reference>
<dbReference type="GO" id="GO:1990349">
    <property type="term" value="P:gap junction-mediated intercellular transport"/>
    <property type="evidence" value="ECO:0007669"/>
    <property type="project" value="TreeGrafter"/>
</dbReference>
<keyword evidence="7" id="KW-0965">Cell junction</keyword>
<keyword evidence="10" id="KW-1015">Disulfide bond</keyword>